<dbReference type="Proteomes" id="UP001366085">
    <property type="component" value="Unassembled WGS sequence"/>
</dbReference>
<evidence type="ECO:0000256" key="1">
    <source>
        <dbReference type="SAM" id="Phobius"/>
    </source>
</evidence>
<feature type="transmembrane region" description="Helical" evidence="1">
    <location>
        <begin position="113"/>
        <end position="133"/>
    </location>
</feature>
<reference evidence="2 3" key="1">
    <citation type="submission" date="2024-02" db="EMBL/GenBank/DDBJ databases">
        <authorList>
            <person name="Saticioglu I.B."/>
        </authorList>
    </citation>
    <scope>NUCLEOTIDE SEQUENCE [LARGE SCALE GENOMIC DNA]</scope>
    <source>
        <strain evidence="2 3">Mu-43</strain>
    </source>
</reference>
<feature type="transmembrane region" description="Helical" evidence="1">
    <location>
        <begin position="139"/>
        <end position="159"/>
    </location>
</feature>
<name>A0ABU8LKR2_9MICO</name>
<feature type="transmembrane region" description="Helical" evidence="1">
    <location>
        <begin position="89"/>
        <end position="106"/>
    </location>
</feature>
<keyword evidence="3" id="KW-1185">Reference proteome</keyword>
<keyword evidence="1" id="KW-1133">Transmembrane helix</keyword>
<keyword evidence="1" id="KW-0472">Membrane</keyword>
<feature type="transmembrane region" description="Helical" evidence="1">
    <location>
        <begin position="62"/>
        <end position="83"/>
    </location>
</feature>
<comment type="caution">
    <text evidence="2">The sequence shown here is derived from an EMBL/GenBank/DDBJ whole genome shotgun (WGS) entry which is preliminary data.</text>
</comment>
<gene>
    <name evidence="2" type="ORF">WDU93_09425</name>
</gene>
<sequence>MAVVLSAASVAWFGWGHQGGEAIAWLRWGMVVAVVLLIVSIIVLVRIRAVPTLATDAHARKVYWIAVAAEVVLIVGGAVALALTGYSQYLSTWTLFIVGIHFLPFVSAFNAPLLRPTALACAVVAGLALWAGLGGWAPAPTIAGAGGGLVLLVFAALLLRTATRQNRAE</sequence>
<accession>A0ABU8LKR2</accession>
<feature type="transmembrane region" description="Helical" evidence="1">
    <location>
        <begin position="28"/>
        <end position="50"/>
    </location>
</feature>
<evidence type="ECO:0000313" key="3">
    <source>
        <dbReference type="Proteomes" id="UP001366085"/>
    </source>
</evidence>
<proteinExistence type="predicted"/>
<evidence type="ECO:0000313" key="2">
    <source>
        <dbReference type="EMBL" id="MEJ1091914.1"/>
    </source>
</evidence>
<protein>
    <submittedName>
        <fullName evidence="2">Uncharacterized protein</fullName>
    </submittedName>
</protein>
<dbReference type="RefSeq" id="WP_337319889.1">
    <property type="nucleotide sequence ID" value="NZ_JBBDGN010000008.1"/>
</dbReference>
<dbReference type="EMBL" id="JBBDGN010000008">
    <property type="protein sequence ID" value="MEJ1091914.1"/>
    <property type="molecule type" value="Genomic_DNA"/>
</dbReference>
<organism evidence="2 3">
    <name type="scientific">Microbacterium istanbulense</name>
    <dbReference type="NCBI Taxonomy" id="3122049"/>
    <lineage>
        <taxon>Bacteria</taxon>
        <taxon>Bacillati</taxon>
        <taxon>Actinomycetota</taxon>
        <taxon>Actinomycetes</taxon>
        <taxon>Micrococcales</taxon>
        <taxon>Microbacteriaceae</taxon>
        <taxon>Microbacterium</taxon>
    </lineage>
</organism>
<keyword evidence="1" id="KW-0812">Transmembrane</keyword>